<evidence type="ECO:0000256" key="6">
    <source>
        <dbReference type="ARBA" id="ARBA00022840"/>
    </source>
</evidence>
<evidence type="ECO:0000313" key="10">
    <source>
        <dbReference type="EMBL" id="PSM51419.1"/>
    </source>
</evidence>
<dbReference type="GO" id="GO:0006227">
    <property type="term" value="P:dUDP biosynthetic process"/>
    <property type="evidence" value="ECO:0007669"/>
    <property type="project" value="TreeGrafter"/>
</dbReference>
<keyword evidence="3 8" id="KW-0545">Nucleotide biosynthesis</keyword>
<comment type="caution">
    <text evidence="10">The sequence shown here is derived from an EMBL/GenBank/DDBJ whole genome shotgun (WGS) entry which is preliminary data.</text>
</comment>
<reference evidence="11" key="1">
    <citation type="submission" date="2017-10" db="EMBL/GenBank/DDBJ databases">
        <title>Campylobacter species from seals.</title>
        <authorList>
            <person name="Gilbert M.J."/>
            <person name="Zomer A.L."/>
            <person name="Timmerman A.J."/>
            <person name="Duim B."/>
            <person name="Wagenaar J.A."/>
        </authorList>
    </citation>
    <scope>NUCLEOTIDE SEQUENCE [LARGE SCALE GENOMIC DNA]</scope>
    <source>
        <strain evidence="11">17S00004-5</strain>
    </source>
</reference>
<dbReference type="NCBIfam" id="TIGR00041">
    <property type="entry name" value="DTMP_kinase"/>
    <property type="match status" value="1"/>
</dbReference>
<comment type="function">
    <text evidence="8">Phosphorylation of dTMP to form dTDP in both de novo and salvage pathways of dTTP synthesis.</text>
</comment>
<feature type="binding site" evidence="8">
    <location>
        <begin position="7"/>
        <end position="14"/>
    </location>
    <ligand>
        <name>ATP</name>
        <dbReference type="ChEBI" id="CHEBI:30616"/>
    </ligand>
</feature>
<dbReference type="InterPro" id="IPR039430">
    <property type="entry name" value="Thymidylate_kin-like_dom"/>
</dbReference>
<dbReference type="EMBL" id="PDHH01000008">
    <property type="protein sequence ID" value="PSM51419.1"/>
    <property type="molecule type" value="Genomic_DNA"/>
</dbReference>
<keyword evidence="5 8" id="KW-0418">Kinase</keyword>
<evidence type="ECO:0000259" key="9">
    <source>
        <dbReference type="Pfam" id="PF02223"/>
    </source>
</evidence>
<gene>
    <name evidence="8" type="primary">tmk</name>
    <name evidence="10" type="ORF">CQ405_08510</name>
</gene>
<dbReference type="EC" id="2.7.4.9" evidence="8"/>
<organism evidence="10 11">
    <name type="scientific">Campylobacter blaseri</name>
    <dbReference type="NCBI Taxonomy" id="2042961"/>
    <lineage>
        <taxon>Bacteria</taxon>
        <taxon>Pseudomonadati</taxon>
        <taxon>Campylobacterota</taxon>
        <taxon>Epsilonproteobacteria</taxon>
        <taxon>Campylobacterales</taxon>
        <taxon>Campylobacteraceae</taxon>
        <taxon>Campylobacter</taxon>
    </lineage>
</organism>
<keyword evidence="6 8" id="KW-0067">ATP-binding</keyword>
<keyword evidence="4 8" id="KW-0547">Nucleotide-binding</keyword>
<evidence type="ECO:0000256" key="3">
    <source>
        <dbReference type="ARBA" id="ARBA00022727"/>
    </source>
</evidence>
<dbReference type="Gene3D" id="3.40.50.300">
    <property type="entry name" value="P-loop containing nucleotide triphosphate hydrolases"/>
    <property type="match status" value="1"/>
</dbReference>
<keyword evidence="2 8" id="KW-0808">Transferase</keyword>
<proteinExistence type="inferred from homology"/>
<dbReference type="CDD" id="cd01672">
    <property type="entry name" value="TMPK"/>
    <property type="match status" value="1"/>
</dbReference>
<dbReference type="RefSeq" id="WP_106872676.1">
    <property type="nucleotide sequence ID" value="NZ_CP053841.1"/>
</dbReference>
<evidence type="ECO:0000256" key="4">
    <source>
        <dbReference type="ARBA" id="ARBA00022741"/>
    </source>
</evidence>
<dbReference type="InterPro" id="IPR018094">
    <property type="entry name" value="Thymidylate_kinase"/>
</dbReference>
<dbReference type="PANTHER" id="PTHR10344">
    <property type="entry name" value="THYMIDYLATE KINASE"/>
    <property type="match status" value="1"/>
</dbReference>
<evidence type="ECO:0000256" key="7">
    <source>
        <dbReference type="ARBA" id="ARBA00048743"/>
    </source>
</evidence>
<dbReference type="HAMAP" id="MF_00165">
    <property type="entry name" value="Thymidylate_kinase"/>
    <property type="match status" value="1"/>
</dbReference>
<feature type="domain" description="Thymidylate kinase-like" evidence="9">
    <location>
        <begin position="5"/>
        <end position="186"/>
    </location>
</feature>
<evidence type="ECO:0000256" key="8">
    <source>
        <dbReference type="HAMAP-Rule" id="MF_00165"/>
    </source>
</evidence>
<dbReference type="AlphaFoldDB" id="A0A2P8QYV8"/>
<comment type="similarity">
    <text evidence="1 8">Belongs to the thymidylate kinase family.</text>
</comment>
<protein>
    <recommendedName>
        <fullName evidence="8">Thymidylate kinase</fullName>
        <ecNumber evidence="8">2.7.4.9</ecNumber>
    </recommendedName>
    <alternativeName>
        <fullName evidence="8">dTMP kinase</fullName>
    </alternativeName>
</protein>
<accession>A0A2P8QYV8</accession>
<dbReference type="Pfam" id="PF02223">
    <property type="entry name" value="Thymidylate_kin"/>
    <property type="match status" value="1"/>
</dbReference>
<dbReference type="GO" id="GO:0005829">
    <property type="term" value="C:cytosol"/>
    <property type="evidence" value="ECO:0007669"/>
    <property type="project" value="TreeGrafter"/>
</dbReference>
<keyword evidence="11" id="KW-1185">Reference proteome</keyword>
<dbReference type="Proteomes" id="UP000240535">
    <property type="component" value="Unassembled WGS sequence"/>
</dbReference>
<dbReference type="PANTHER" id="PTHR10344:SF4">
    <property type="entry name" value="UMP-CMP KINASE 2, MITOCHONDRIAL"/>
    <property type="match status" value="1"/>
</dbReference>
<dbReference type="GO" id="GO:0005524">
    <property type="term" value="F:ATP binding"/>
    <property type="evidence" value="ECO:0007669"/>
    <property type="project" value="UniProtKB-UniRule"/>
</dbReference>
<dbReference type="GO" id="GO:0006233">
    <property type="term" value="P:dTDP biosynthetic process"/>
    <property type="evidence" value="ECO:0007669"/>
    <property type="project" value="InterPro"/>
</dbReference>
<evidence type="ECO:0000313" key="11">
    <source>
        <dbReference type="Proteomes" id="UP000240535"/>
    </source>
</evidence>
<evidence type="ECO:0000256" key="2">
    <source>
        <dbReference type="ARBA" id="ARBA00022679"/>
    </source>
</evidence>
<dbReference type="GO" id="GO:0006235">
    <property type="term" value="P:dTTP biosynthetic process"/>
    <property type="evidence" value="ECO:0007669"/>
    <property type="project" value="UniProtKB-UniRule"/>
</dbReference>
<dbReference type="InterPro" id="IPR027417">
    <property type="entry name" value="P-loop_NTPase"/>
</dbReference>
<comment type="catalytic activity">
    <reaction evidence="7 8">
        <text>dTMP + ATP = dTDP + ADP</text>
        <dbReference type="Rhea" id="RHEA:13517"/>
        <dbReference type="ChEBI" id="CHEBI:30616"/>
        <dbReference type="ChEBI" id="CHEBI:58369"/>
        <dbReference type="ChEBI" id="CHEBI:63528"/>
        <dbReference type="ChEBI" id="CHEBI:456216"/>
        <dbReference type="EC" id="2.7.4.9"/>
    </reaction>
</comment>
<evidence type="ECO:0000256" key="5">
    <source>
        <dbReference type="ARBA" id="ARBA00022777"/>
    </source>
</evidence>
<dbReference type="SUPFAM" id="SSF52540">
    <property type="entry name" value="P-loop containing nucleoside triphosphate hydrolases"/>
    <property type="match status" value="1"/>
</dbReference>
<name>A0A2P8QYV8_9BACT</name>
<sequence length="191" mass="22126">MLITFEGIDGAGKSTQLDLLKDEYKDAIFTKEPGGTNLGEKLREILLNDKISRVAEMYLFLADRAHHYETLIKTNKNRLIFNDRGFVSGISYALANKIDLSLESLLNLNKIAMQNNLGDKFVFFKIDRNSLKNRLSLRSENDIIEQRGLNYLMEVQKYMEQIFKENNFNVLTINATEKKEKIHKQIKEFIG</sequence>
<dbReference type="GO" id="GO:0004798">
    <property type="term" value="F:dTMP kinase activity"/>
    <property type="evidence" value="ECO:0007669"/>
    <property type="project" value="UniProtKB-UniRule"/>
</dbReference>
<evidence type="ECO:0000256" key="1">
    <source>
        <dbReference type="ARBA" id="ARBA00009776"/>
    </source>
</evidence>
<dbReference type="OrthoDB" id="9774907at2"/>